<name>A0A9Q3Z8W7_9ACTN</name>
<sequence>MLTLHGLLAANPYPGRGVLCARTRSGAVLGGYFLTGRSPASRDRALRLIDGDLVVGPLNPGEHDPLRHYAAATATNDWLVLGNGEHVSRAAERLRAGASPTEALSGFEYEPDPPIRTSRLTALISRDGGRTTVFGAARPSRAARLTSNVMTLAVRDPRPGEAVLLTTYDSDGEQVSVAAPFTEFTVDAGNGTDLLDEIWCALDKRFRIAAAVVDPAQGPASAVRRSS</sequence>
<keyword evidence="3" id="KW-1185">Reference proteome</keyword>
<feature type="domain" description="Inosine monophosphate cyclohydrolase-like" evidence="1">
    <location>
        <begin position="13"/>
        <end position="212"/>
    </location>
</feature>
<dbReference type="GO" id="GO:0006188">
    <property type="term" value="P:IMP biosynthetic process"/>
    <property type="evidence" value="ECO:0007669"/>
    <property type="project" value="InterPro"/>
</dbReference>
<dbReference type="Gene3D" id="3.60.20.20">
    <property type="entry name" value="Inosine monophosphate cyclohydrolase-like"/>
    <property type="match status" value="1"/>
</dbReference>
<dbReference type="Proteomes" id="UP001108029">
    <property type="component" value="Unassembled WGS sequence"/>
</dbReference>
<protein>
    <submittedName>
        <fullName evidence="2">IMP cyclohydrolase</fullName>
    </submittedName>
</protein>
<dbReference type="RefSeq" id="WP_232650160.1">
    <property type="nucleotide sequence ID" value="NZ_JAJSBI010000009.1"/>
</dbReference>
<evidence type="ECO:0000259" key="1">
    <source>
        <dbReference type="Pfam" id="PF07826"/>
    </source>
</evidence>
<dbReference type="EMBL" id="JAJSBI010000009">
    <property type="protein sequence ID" value="MCD9875997.1"/>
    <property type="molecule type" value="Genomic_DNA"/>
</dbReference>
<gene>
    <name evidence="2" type="ORF">LJ657_20505</name>
</gene>
<evidence type="ECO:0000313" key="2">
    <source>
        <dbReference type="EMBL" id="MCD9875997.1"/>
    </source>
</evidence>
<organism evidence="2 3">
    <name type="scientific">Streptomyces guryensis</name>
    <dbReference type="NCBI Taxonomy" id="2886947"/>
    <lineage>
        <taxon>Bacteria</taxon>
        <taxon>Bacillati</taxon>
        <taxon>Actinomycetota</taxon>
        <taxon>Actinomycetes</taxon>
        <taxon>Kitasatosporales</taxon>
        <taxon>Streptomycetaceae</taxon>
        <taxon>Streptomyces</taxon>
    </lineage>
</organism>
<dbReference type="InterPro" id="IPR036795">
    <property type="entry name" value="IMP_cyclohydrolase-like_sf"/>
</dbReference>
<dbReference type="InterPro" id="IPR020600">
    <property type="entry name" value="IMP_cyclohydrolase-like"/>
</dbReference>
<accession>A0A9Q3Z8W7</accession>
<proteinExistence type="predicted"/>
<comment type="caution">
    <text evidence="2">The sequence shown here is derived from an EMBL/GenBank/DDBJ whole genome shotgun (WGS) entry which is preliminary data.</text>
</comment>
<evidence type="ECO:0000313" key="3">
    <source>
        <dbReference type="Proteomes" id="UP001108029"/>
    </source>
</evidence>
<dbReference type="Pfam" id="PF07826">
    <property type="entry name" value="IMP_cyclohyd"/>
    <property type="match status" value="1"/>
</dbReference>
<dbReference type="GO" id="GO:0003937">
    <property type="term" value="F:IMP cyclohydrolase activity"/>
    <property type="evidence" value="ECO:0007669"/>
    <property type="project" value="InterPro"/>
</dbReference>
<dbReference type="AlphaFoldDB" id="A0A9Q3Z8W7"/>
<reference evidence="2" key="1">
    <citation type="submission" date="2021-12" db="EMBL/GenBank/DDBJ databases">
        <authorList>
            <person name="Lee J.-H."/>
            <person name="Kim S.-B."/>
        </authorList>
    </citation>
    <scope>NUCLEOTIDE SEQUENCE</scope>
    <source>
        <strain evidence="2">NR30</strain>
    </source>
</reference>
<dbReference type="SUPFAM" id="SSF75569">
    <property type="entry name" value="Archaeal IMP cyclohydrolase PurO"/>
    <property type="match status" value="1"/>
</dbReference>